<sequence length="647" mass="68401">MDNTEGKRVMPKNGMPKGAKIAVIVIAAVLVLLVGGYLALCGYVSSSDRILPGTSADVGGDLSGMTRNQAEEAVRVAAELLYGDKVISVSYPGGSQRLSGSVVTVDAAAAADQAYARGRENGFLGLGFAWLSSHGNSLVVTAAAELAPGGEETLQRLIHDIDSDISSTLTETTYHVTDDALVLRKGTSGVSVSLDALREQLLEALWAGKDSVELTPEVTAPEEPDFEAIYREVYVESADAYLDKATKEIVPSVTGVSFDIAAARALLERTEEGETCSVPLALSEPALTGAKLEENLFKDVLAETKTWCSGPASRRTNIDLACSFVNDTILLPGETFSYTELCGPYTTSNGYGKATAYVQGKSVDTTAGGICQLSSTLYWATLVANLETVERSQHAYNTGYLPIIGTDATVYDTYPDFKFKNSTEYPVKIECYRDKSNNLHVTILGTSNGIHGEPFNKVLATEAAQTVYEANDAKVAPGGEPIKDTERTAYNGITVEVYLRLVDDEGNEVETKFLHKDKYRSRNGVYFYNSADAARLGIDPATGLRNLTPVVDPSPSVEPTPVPSTDPAVPTDPNMPTEPTPPPGTDPGAVPTDPAVTPPPSESPAGESPVPSEEPSPTPSESPAPSQDVPEGIPTIPPADAEASPAA</sequence>
<evidence type="ECO:0000256" key="1">
    <source>
        <dbReference type="SAM" id="MobiDB-lite"/>
    </source>
</evidence>
<dbReference type="Pfam" id="PF04294">
    <property type="entry name" value="VanW"/>
    <property type="match status" value="1"/>
</dbReference>
<dbReference type="PANTHER" id="PTHR35788:SF1">
    <property type="entry name" value="EXPORTED PROTEIN"/>
    <property type="match status" value="1"/>
</dbReference>
<dbReference type="EMBL" id="JACOPQ010000005">
    <property type="protein sequence ID" value="MBC5736895.1"/>
    <property type="molecule type" value="Genomic_DNA"/>
</dbReference>
<proteinExistence type="predicted"/>
<dbReference type="RefSeq" id="WP_186918940.1">
    <property type="nucleotide sequence ID" value="NZ_JACOPQ010000005.1"/>
</dbReference>
<dbReference type="InterPro" id="IPR052913">
    <property type="entry name" value="Glycopeptide_resist_protein"/>
</dbReference>
<keyword evidence="2" id="KW-1133">Transmembrane helix</keyword>
<name>A0A8J6MCL1_9FIRM</name>
<dbReference type="AlphaFoldDB" id="A0A8J6MCL1"/>
<accession>A0A8J6MCL1</accession>
<dbReference type="InterPro" id="IPR007391">
    <property type="entry name" value="Vancomycin_resist_VanW"/>
</dbReference>
<feature type="compositionally biased region" description="Low complexity" evidence="1">
    <location>
        <begin position="586"/>
        <end position="595"/>
    </location>
</feature>
<protein>
    <submittedName>
        <fullName evidence="3">VanW family protein</fullName>
    </submittedName>
</protein>
<feature type="transmembrane region" description="Helical" evidence="2">
    <location>
        <begin position="21"/>
        <end position="40"/>
    </location>
</feature>
<organism evidence="3 4">
    <name type="scientific">Lawsonibacter faecis</name>
    <dbReference type="NCBI Taxonomy" id="2763052"/>
    <lineage>
        <taxon>Bacteria</taxon>
        <taxon>Bacillati</taxon>
        <taxon>Bacillota</taxon>
        <taxon>Clostridia</taxon>
        <taxon>Eubacteriales</taxon>
        <taxon>Oscillospiraceae</taxon>
        <taxon>Lawsonibacter</taxon>
    </lineage>
</organism>
<reference evidence="3" key="1">
    <citation type="submission" date="2020-08" db="EMBL/GenBank/DDBJ databases">
        <title>Genome public.</title>
        <authorList>
            <person name="Liu C."/>
            <person name="Sun Q."/>
        </authorList>
    </citation>
    <scope>NUCLEOTIDE SEQUENCE</scope>
    <source>
        <strain evidence="3">NSJ-52</strain>
    </source>
</reference>
<feature type="region of interest" description="Disordered" evidence="1">
    <location>
        <begin position="547"/>
        <end position="647"/>
    </location>
</feature>
<dbReference type="PANTHER" id="PTHR35788">
    <property type="entry name" value="EXPORTED PROTEIN-RELATED"/>
    <property type="match status" value="1"/>
</dbReference>
<gene>
    <name evidence="3" type="ORF">H8S62_07695</name>
</gene>
<evidence type="ECO:0000313" key="3">
    <source>
        <dbReference type="EMBL" id="MBC5736895.1"/>
    </source>
</evidence>
<evidence type="ECO:0000256" key="2">
    <source>
        <dbReference type="SAM" id="Phobius"/>
    </source>
</evidence>
<keyword evidence="2" id="KW-0472">Membrane</keyword>
<keyword evidence="4" id="KW-1185">Reference proteome</keyword>
<comment type="caution">
    <text evidence="3">The sequence shown here is derived from an EMBL/GenBank/DDBJ whole genome shotgun (WGS) entry which is preliminary data.</text>
</comment>
<evidence type="ECO:0000313" key="4">
    <source>
        <dbReference type="Proteomes" id="UP000607645"/>
    </source>
</evidence>
<dbReference type="Proteomes" id="UP000607645">
    <property type="component" value="Unassembled WGS sequence"/>
</dbReference>
<keyword evidence="2" id="KW-0812">Transmembrane</keyword>
<feature type="compositionally biased region" description="Low complexity" evidence="1">
    <location>
        <begin position="565"/>
        <end position="575"/>
    </location>
</feature>
<feature type="compositionally biased region" description="Pro residues" evidence="1">
    <location>
        <begin position="612"/>
        <end position="622"/>
    </location>
</feature>
<feature type="compositionally biased region" description="Pro residues" evidence="1">
    <location>
        <begin position="576"/>
        <end position="585"/>
    </location>
</feature>